<evidence type="ECO:0000313" key="1">
    <source>
        <dbReference type="EMBL" id="KAJ3536727.1"/>
    </source>
</evidence>
<name>A0ACC1SCM0_9HYPO</name>
<sequence>MPSAFPPAIIPAGTSKQDDRPSLSDAVYNHLVLPPQLPHRQDPNLTDIGRDIIDRLLASVKRMGELPDNEFCSTWYSVGRGLQATRSIHSSGNVDRSVLARELNDLGESDFLVVHVHNQNCALYIRRSQDPVLGASVVFEAFETSARNEDVLATENALQWDFPGCAVAVPLSTFRETGFISNLASFLDNASRESLKDFSAYALKAGTALVEDRNTPEPALISSMLMAILQENGRRLAPTLLQKMVRDDVCWRNANKPWKRIPYWLVLRVAVSRYLSQQLGGEVGRIEYKFLLAHLLGNFLSHVQQSGIRIDRLDFLKRKICRRLVKIDADKDHSQDPAVAKRIEYLFLHLSPGIQQSVSKADTFIDASWKRQKFAMTKSIPPVPRQASLNDLRLDLKVSGEHLYSIWKGGSRPKRPCDDQYDPMSIAKAAKGHLNAFAQFHFKLIDMEEDHKNFCIEVKDPSDSELAKASWHIHSYIDRAYKTYDNMPELKSTLILDVMEIWVTMDEAVCNLYPLLKEFHPVLRPEMLDVLLLSTFVDMKRLQKIQLYMQDRIAACEGSNTSIYDDPTRGSFGHRAYDKSDMSQKLRALHDSIERWATKLRTAKEEEWKSKSKEYAALSRGIEESSCVYLVDEINPLGRGFHDPNCSRCYMMRQQKRIQIEGYEHPLPADPFVAKAVVFELACPKSFAIYRDATWTVISRLALPPLEESVPPRCRVRDYQQLHQFANDTAASCSLGSTTKSFLMTHYSRMSFPVEWDSGKYGVCRPNGLKLALYDANSKKWPGRRQHLSFLQHVKLQLPNSSPFSQILQDPTFLKNIYGPSSYEVMSTASRCPQGINVHEYLAFQTIASGKARRWLSILTELGSANLNFSNEATMLLLSHITLQCGPSDNAQGSFRLIHAAFRDRSFCEALIEQLTYRLDSLSANWRETYLMETIITITLRLVDFAWVSRQEEVSKKALILLIRARGTCVRWFKLLRAESYKVTHAETARRFQQYALWAAILCKRTFTPLNYRSIQLDDLSLEVYIQSSIMVHDNLVVKLDTLPRLLQHAVIRDIRLSYCLSSIVSESIMRKPDIFRLSLREMWPEEEGCARVFSDVELGESHWISCRSAAGDEAIVQNVLYNIVEGMLLVDGRPMGKLPKDPKRSLVLNELFGNQALLTFPSNRNGMQYMLCVKPQGYQVHIGFGQNGDMIIRAFRRSYSLQLIPRNVFWNDQHWDLPGPLIHDSFHWLNLQSGEVLITKSHRPWPAFPSRWYILSLNDQTCTRTSYQRGPKAKDSIVNPYSPLFNRITRIFDSFEDKDQILVSQPSEGRNLQVELTRLNIMFFANKSRMLESPQLQCQIDESQDAGTWYGLRSKLVCTNTTNSMHRFILVPLGTVNARSDGCHVGVRIDPSGKYGKFSINTTLGRVDCAPEPSLVFTKALLHASTSFLLPDPLTGRTGTEEAIQWLQAGISQPWSPLSPLPMQVLERISKFTPTRVYYPADLKVMRTDYWDESLPATLQNSAFRPIVDQILQGSATLAIFATKDQSALEPPVLRPSGEPHLHARAMFRQQAVERYLGDASQRLVPVNQRYISRDHPSTANIPHRNVLETTHLIRQWPQNIKTADNLAQILAQGGVVGGFVAPFEAASLNDKLKVDVVQRWGSLVRFARETKDRYRLMFLFGPMSFQVDADMSLLRTLVAFAVFGELQDLKLPIWDEFDHFQPQQAPQLDYMLQLLKPFRALPPEDDLQALGALSSAKLRRKLQLERSKHEARVEEDCKLFADHLLTQWPCLEPSVGGLPRSVLIEIGPALEVIRPEWRRLFMNRDLAQHLEEVQIVLNRRSSEDRYNPSPTVCSEDTFAVRMRGNEYIDLQKLLAKPYVVIRCKSQAQDVAPEAGSAERPFLSKKDFMRGFGNLAWLNNKNSGDAQRSRAHWPGTSQDTILFPTGRDVAESITRLDVISKRLGDSKSAVRRRYASDFQKSLDAFRRQDPSTGAFNGTLKTREASIKVGSDKVEQAFQKIQTALGASSPVCSTRRIFWLKAGGLWPIVTKATVLGSVSSKRPFGSGMRKAVIDMGIEITKLQREIRLNDLALKKISGRYHEEEANEGHSNWSPEEYPDWMLLEIESNMMIRPVQIDVALATMSPNSGSNSVLQMNMGQGKTSCIIPMAAVALANKEQLVRVIVPKALLQQTAQLLQARLGGILGRNIRHVPFSRRTPTTEKNIRAFHSIHREMLKSGGIMICQPEHNMSFMLSGQQRLLDEQPAQAGPMIKVQEWLSRVSRDILDESDYTLAVRTQLIYPSGSQTTVDGHPHRWLVAEGVLRLVDSHMFGLPYEFPHSISVIRREGGGFPLIFFLRRDVEDELVRRLTADICQGAGGILPLAEQAMPAKDRVAVKDFISSARPRPTSIERVRYLCPDKPSLRQTIYLLRGLLVNRILMMTLKKRWNVEYGLHPRRDPIAVPFHAKGVPSEQSEWGHPDVAILFTCLAFYYDGVNPVQLRQCLEHILKSDDPSTEYDTWTRNTDNFPSSLRAWNSINVDDEMQLHEIWKAVRYSGVVIDYFLNNFVFPRHAKQFEVKLQSNGWDIPLSPLDHGTNGNDASSAGKSLSTGFSGTNDNRTMLPLNIEQHDLSSLHHTSAEVLTYLLHPRNRKCILPQDMKNGHLGRASEFDLLHCLKQMSIRVLIDAGAQILEMDNFTLAQQWLNIDPNALAALYFDEENKPWILTKQGRATPFLASPFADDLSQCLVYLDEAHTRGTDLRLPPGARGALTLRLGQTKDHTVQAAMRLRQLGTTQAVTFFIPPEVHQSIADLHNKTMHEPIDSSDVIQWLLDNTCDNIEQLQPLYFSQGMDYCRRMQAALDHPKFLTDKPQRKAYVQAIKQDEQQTLQHLYEPKSKNRVTGLQTSDNQSLKQFIDELNIRRKAFQDTGKAVHASALQEVEQEREVAFEVESVRQVKKPQHYVAYTFPGLNASLETFVRTGRLPADTHYFNHVFHALSKTRIGRKFKISPKATNSKLLETVEFGRTIKPKGELSTDNFLRPINWILWSPVTEIAVVIIPEEAEALIPLMRDPNSRVAAHLLTYAAPITRKMLHFNNFDFHSIPPLPSNWKAPMWLQVELGLYAGRLYFEWDEYEHMRNLLGIDEGIVQDEATLELATDGAIDQDLSQDIVPAEKDPKTERKLAQTPLTFLQEWLALRRRGQDFAHSPMGFVSQGKRLQEDHVFFNQVQQEVRDQTGALVTPVLQQSADNDDGQDDGYYGVDDMGANEAGDSDTSDDDIEYDESEYASSGVPERRDTGSDSDGY</sequence>
<keyword evidence="2" id="KW-1185">Reference proteome</keyword>
<accession>A0ACC1SCM0</accession>
<comment type="caution">
    <text evidence="1">The sequence shown here is derived from an EMBL/GenBank/DDBJ whole genome shotgun (WGS) entry which is preliminary data.</text>
</comment>
<dbReference type="Proteomes" id="UP001148629">
    <property type="component" value="Unassembled WGS sequence"/>
</dbReference>
<protein>
    <submittedName>
        <fullName evidence="1">Uncharacterized protein</fullName>
    </submittedName>
</protein>
<reference evidence="1" key="1">
    <citation type="submission" date="2022-08" db="EMBL/GenBank/DDBJ databases">
        <title>Genome Sequence of Fusarium decemcellulare.</title>
        <authorList>
            <person name="Buettner E."/>
        </authorList>
    </citation>
    <scope>NUCLEOTIDE SEQUENCE</scope>
    <source>
        <strain evidence="1">Babe19</strain>
    </source>
</reference>
<gene>
    <name evidence="1" type="ORF">NM208_g6602</name>
</gene>
<dbReference type="EMBL" id="JANRMS010000623">
    <property type="protein sequence ID" value="KAJ3536727.1"/>
    <property type="molecule type" value="Genomic_DNA"/>
</dbReference>
<organism evidence="1 2">
    <name type="scientific">Fusarium decemcellulare</name>
    <dbReference type="NCBI Taxonomy" id="57161"/>
    <lineage>
        <taxon>Eukaryota</taxon>
        <taxon>Fungi</taxon>
        <taxon>Dikarya</taxon>
        <taxon>Ascomycota</taxon>
        <taxon>Pezizomycotina</taxon>
        <taxon>Sordariomycetes</taxon>
        <taxon>Hypocreomycetidae</taxon>
        <taxon>Hypocreales</taxon>
        <taxon>Nectriaceae</taxon>
        <taxon>Fusarium</taxon>
        <taxon>Fusarium decemcellulare species complex</taxon>
    </lineage>
</organism>
<proteinExistence type="predicted"/>
<evidence type="ECO:0000313" key="2">
    <source>
        <dbReference type="Proteomes" id="UP001148629"/>
    </source>
</evidence>